<feature type="binding site" evidence="5">
    <location>
        <position position="134"/>
    </location>
    <ligand>
        <name>Mn(2+)</name>
        <dbReference type="ChEBI" id="CHEBI:29035"/>
        <label>1</label>
    </ligand>
</feature>
<feature type="binding site" evidence="5">
    <location>
        <position position="161"/>
    </location>
    <ligand>
        <name>Mn(2+)</name>
        <dbReference type="ChEBI" id="CHEBI:29035"/>
        <label>2</label>
    </ligand>
</feature>
<dbReference type="PIRSF" id="PIRSF036979">
    <property type="entry name" value="Arginase"/>
    <property type="match status" value="1"/>
</dbReference>
<gene>
    <name evidence="5 8" type="primary">hutG</name>
    <name evidence="8" type="ORF">ACFSR8_03260</name>
</gene>
<feature type="binding site" evidence="5">
    <location>
        <position position="250"/>
    </location>
    <ligand>
        <name>Mn(2+)</name>
        <dbReference type="ChEBI" id="CHEBI:29035"/>
        <label>2</label>
    </ligand>
</feature>
<evidence type="ECO:0000256" key="1">
    <source>
        <dbReference type="ARBA" id="ARBA00022723"/>
    </source>
</evidence>
<protein>
    <recommendedName>
        <fullName evidence="5 6">Formimidoylglutamase</fullName>
        <ecNumber evidence="5 6">3.5.3.8</ecNumber>
    </recommendedName>
    <alternativeName>
        <fullName evidence="5">Formiminoglutamase</fullName>
    </alternativeName>
    <alternativeName>
        <fullName evidence="5">Formiminoglutamate hydrolase</fullName>
    </alternativeName>
</protein>
<evidence type="ECO:0000256" key="6">
    <source>
        <dbReference type="NCBIfam" id="TIGR01227"/>
    </source>
</evidence>
<evidence type="ECO:0000256" key="4">
    <source>
        <dbReference type="ARBA" id="ARBA00023211"/>
    </source>
</evidence>
<evidence type="ECO:0000313" key="9">
    <source>
        <dbReference type="Proteomes" id="UP001597476"/>
    </source>
</evidence>
<dbReference type="PANTHER" id="PTHR11358">
    <property type="entry name" value="ARGINASE/AGMATINASE"/>
    <property type="match status" value="1"/>
</dbReference>
<proteinExistence type="inferred from homology"/>
<dbReference type="Proteomes" id="UP001597476">
    <property type="component" value="Unassembled WGS sequence"/>
</dbReference>
<evidence type="ECO:0000256" key="2">
    <source>
        <dbReference type="ARBA" id="ARBA00022801"/>
    </source>
</evidence>
<keyword evidence="1 5" id="KW-0479">Metal-binding</keyword>
<organism evidence="8 9">
    <name type="scientific">Hyunsoonleella rubra</name>
    <dbReference type="NCBI Taxonomy" id="1737062"/>
    <lineage>
        <taxon>Bacteria</taxon>
        <taxon>Pseudomonadati</taxon>
        <taxon>Bacteroidota</taxon>
        <taxon>Flavobacteriia</taxon>
        <taxon>Flavobacteriales</taxon>
        <taxon>Flavobacteriaceae</taxon>
    </lineage>
</organism>
<dbReference type="EC" id="3.5.3.8" evidence="5 6"/>
<dbReference type="HAMAP" id="MF_00737">
    <property type="entry name" value="Formimidoylglutam"/>
    <property type="match status" value="1"/>
</dbReference>
<dbReference type="EMBL" id="JBHULY010000005">
    <property type="protein sequence ID" value="MFD2725217.1"/>
    <property type="molecule type" value="Genomic_DNA"/>
</dbReference>
<dbReference type="InterPro" id="IPR023696">
    <property type="entry name" value="Ureohydrolase_dom_sf"/>
</dbReference>
<keyword evidence="4 5" id="KW-0464">Manganese</keyword>
<name>A0ABW5T7K1_9FLAO</name>
<dbReference type="GO" id="GO:0050415">
    <property type="term" value="F:formimidoylglutamase activity"/>
    <property type="evidence" value="ECO:0007669"/>
    <property type="project" value="UniProtKB-EC"/>
</dbReference>
<keyword evidence="9" id="KW-1185">Reference proteome</keyword>
<keyword evidence="3 5" id="KW-0369">Histidine metabolism</keyword>
<evidence type="ECO:0000256" key="7">
    <source>
        <dbReference type="PROSITE-ProRule" id="PRU00742"/>
    </source>
</evidence>
<dbReference type="NCBIfam" id="TIGR01227">
    <property type="entry name" value="hutG"/>
    <property type="match status" value="1"/>
</dbReference>
<feature type="binding site" evidence="5">
    <location>
        <position position="163"/>
    </location>
    <ligand>
        <name>Mn(2+)</name>
        <dbReference type="ChEBI" id="CHEBI:29035"/>
        <label>1</label>
    </ligand>
</feature>
<comment type="caution">
    <text evidence="8">The sequence shown here is derived from an EMBL/GenBank/DDBJ whole genome shotgun (WGS) entry which is preliminary data.</text>
</comment>
<comment type="catalytic activity">
    <reaction evidence="5">
        <text>N-formimidoyl-L-glutamate + H2O = formamide + L-glutamate</text>
        <dbReference type="Rhea" id="RHEA:22492"/>
        <dbReference type="ChEBI" id="CHEBI:15377"/>
        <dbReference type="ChEBI" id="CHEBI:16397"/>
        <dbReference type="ChEBI" id="CHEBI:29985"/>
        <dbReference type="ChEBI" id="CHEBI:58928"/>
        <dbReference type="EC" id="3.5.3.8"/>
    </reaction>
</comment>
<comment type="cofactor">
    <cofactor evidence="5">
        <name>Mn(2+)</name>
        <dbReference type="ChEBI" id="CHEBI:29035"/>
    </cofactor>
    <text evidence="5">Binds 2 manganese ions per subunit.</text>
</comment>
<reference evidence="9" key="1">
    <citation type="journal article" date="2019" name="Int. J. Syst. Evol. Microbiol.">
        <title>The Global Catalogue of Microorganisms (GCM) 10K type strain sequencing project: providing services to taxonomists for standard genome sequencing and annotation.</title>
        <authorList>
            <consortium name="The Broad Institute Genomics Platform"/>
            <consortium name="The Broad Institute Genome Sequencing Center for Infectious Disease"/>
            <person name="Wu L."/>
            <person name="Ma J."/>
        </authorList>
    </citation>
    <scope>NUCLEOTIDE SEQUENCE [LARGE SCALE GENOMIC DNA]</scope>
    <source>
        <strain evidence="9">KCTC 42398</strain>
    </source>
</reference>
<dbReference type="SUPFAM" id="SSF52768">
    <property type="entry name" value="Arginase/deacetylase"/>
    <property type="match status" value="1"/>
</dbReference>
<dbReference type="Gene3D" id="3.40.800.10">
    <property type="entry name" value="Ureohydrolase domain"/>
    <property type="match status" value="1"/>
</dbReference>
<dbReference type="InterPro" id="IPR006035">
    <property type="entry name" value="Ureohydrolase"/>
</dbReference>
<feature type="binding site" evidence="5">
    <location>
        <position position="248"/>
    </location>
    <ligand>
        <name>Mn(2+)</name>
        <dbReference type="ChEBI" id="CHEBI:29035"/>
        <label>2</label>
    </ligand>
</feature>
<evidence type="ECO:0000256" key="5">
    <source>
        <dbReference type="HAMAP-Rule" id="MF_00737"/>
    </source>
</evidence>
<sequence length="321" mass="36192">MFADLNITYRPGDKSDWKGRPTSQDLGAQYWYQAIQCEDIRRIGKDTSGFGIIGYACDEGVKRNLGRPGAKDGSGRLRTKLGGVPVHFENKKVIDFGDVICNDNDLESCREAFSKSIATLISNNVFPIGIGGGHDMAFAHYKGLKDAFPDKRIGIINFDAHFDLRPVEHQPNSGTPFYQILQQYDNVDYLPIGIQKQSNTKELFEIAKKFNVEFMLHDELYSKKGIKQLYKKLRRIMDNNDYLYVTIDMDGFASAYAPGVSAPSPLGFTPQFVFETLKVLLKSKKVMSFDIAELNPQFDRDAQTPLLASRLVDFMVANHFS</sequence>
<dbReference type="InterPro" id="IPR005923">
    <property type="entry name" value="HutG"/>
</dbReference>
<dbReference type="CDD" id="cd09988">
    <property type="entry name" value="Formimidoylglutamase"/>
    <property type="match status" value="1"/>
</dbReference>
<evidence type="ECO:0000256" key="3">
    <source>
        <dbReference type="ARBA" id="ARBA00022808"/>
    </source>
</evidence>
<feature type="binding site" evidence="5">
    <location>
        <position position="159"/>
    </location>
    <ligand>
        <name>Mn(2+)</name>
        <dbReference type="ChEBI" id="CHEBI:29035"/>
        <label>1</label>
    </ligand>
</feature>
<keyword evidence="2 5" id="KW-0378">Hydrolase</keyword>
<dbReference type="Pfam" id="PF00491">
    <property type="entry name" value="Arginase"/>
    <property type="match status" value="1"/>
</dbReference>
<dbReference type="PANTHER" id="PTHR11358:SF35">
    <property type="entry name" value="FORMIMIDOYLGLUTAMASE"/>
    <property type="match status" value="1"/>
</dbReference>
<dbReference type="RefSeq" id="WP_380288977.1">
    <property type="nucleotide sequence ID" value="NZ_JBHULY010000005.1"/>
</dbReference>
<dbReference type="PROSITE" id="PS51409">
    <property type="entry name" value="ARGINASE_2"/>
    <property type="match status" value="1"/>
</dbReference>
<feature type="binding site" evidence="5">
    <location>
        <position position="248"/>
    </location>
    <ligand>
        <name>Mn(2+)</name>
        <dbReference type="ChEBI" id="CHEBI:29035"/>
        <label>1</label>
    </ligand>
</feature>
<comment type="pathway">
    <text evidence="5">Amino-acid degradation; L-histidine degradation into L-glutamate; L-glutamate from N-formimidoyl-L-glutamate (hydrolase route): step 1/1.</text>
</comment>
<feature type="binding site" evidence="5">
    <location>
        <position position="159"/>
    </location>
    <ligand>
        <name>Mn(2+)</name>
        <dbReference type="ChEBI" id="CHEBI:29035"/>
        <label>2</label>
    </ligand>
</feature>
<accession>A0ABW5T7K1</accession>
<evidence type="ECO:0000313" key="8">
    <source>
        <dbReference type="EMBL" id="MFD2725217.1"/>
    </source>
</evidence>
<comment type="similarity">
    <text evidence="5 7">Belongs to the arginase family.</text>
</comment>
<comment type="function">
    <text evidence="5">Catalyzes the conversion of N-formimidoyl-L-glutamate to L-glutamate and formamide.</text>
</comment>